<accession>A0A6L6JI83</accession>
<feature type="domain" description="Plasmid replication protein C N-terminal" evidence="2">
    <location>
        <begin position="28"/>
        <end position="174"/>
    </location>
</feature>
<name>A0A6L6JI83_9RHOB</name>
<evidence type="ECO:0000313" key="4">
    <source>
        <dbReference type="Proteomes" id="UP000478183"/>
    </source>
</evidence>
<evidence type="ECO:0000313" key="3">
    <source>
        <dbReference type="EMBL" id="MTH79591.1"/>
    </source>
</evidence>
<dbReference type="InterPro" id="IPR005090">
    <property type="entry name" value="RepC_N"/>
</dbReference>
<comment type="caution">
    <text evidence="3">The sequence shown here is derived from an EMBL/GenBank/DDBJ whole genome shotgun (WGS) entry which is preliminary data.</text>
</comment>
<sequence length="364" mass="41371">MKHMTAAYITPETGDLLLGRPRPGSFVIDRWEMLQLVKDTSTQTGIGEREIAILAAHLSVLTPGPIRADQLLVSYAQVSGMLNRANCMDERRFRRGEAQLEKLGFIYRNLSGNGRRFPVRDASGRAIDAYGIDLRPLFLRHQELCDLREQAKQDRCRTAALRSRISARLSAIKRQAMEEKTYLATDLAAVLNEIRNVLRRVSSKTTDLLRAEEKLLKITTYREAVQEDAIEPAAVPPSLPDKSTVDDGQSNRHSDSKRKEIYLLSRMGRTNERCSTNHHRTKPWRAYTEVASLYPVEPRTMTDILKIIEEFSGFVGVRRLTVIELIETTDPMLLLESLNQLARNLTKVRNPTGYLLSRVRVTNV</sequence>
<evidence type="ECO:0000256" key="1">
    <source>
        <dbReference type="SAM" id="MobiDB-lite"/>
    </source>
</evidence>
<feature type="region of interest" description="Disordered" evidence="1">
    <location>
        <begin position="229"/>
        <end position="259"/>
    </location>
</feature>
<dbReference type="AlphaFoldDB" id="A0A6L6JI83"/>
<dbReference type="Pfam" id="PF03428">
    <property type="entry name" value="RP-C"/>
    <property type="match status" value="1"/>
</dbReference>
<organism evidence="3 4">
    <name type="scientific">Paracoccus aestuariivivens</name>
    <dbReference type="NCBI Taxonomy" id="1820333"/>
    <lineage>
        <taxon>Bacteria</taxon>
        <taxon>Pseudomonadati</taxon>
        <taxon>Pseudomonadota</taxon>
        <taxon>Alphaproteobacteria</taxon>
        <taxon>Rhodobacterales</taxon>
        <taxon>Paracoccaceae</taxon>
        <taxon>Paracoccus</taxon>
    </lineage>
</organism>
<gene>
    <name evidence="3" type="ORF">GL286_17900</name>
</gene>
<dbReference type="EMBL" id="WMIE01000017">
    <property type="protein sequence ID" value="MTH79591.1"/>
    <property type="molecule type" value="Genomic_DNA"/>
</dbReference>
<feature type="compositionally biased region" description="Basic and acidic residues" evidence="1">
    <location>
        <begin position="243"/>
        <end position="259"/>
    </location>
</feature>
<proteinExistence type="predicted"/>
<evidence type="ECO:0000259" key="2">
    <source>
        <dbReference type="Pfam" id="PF03428"/>
    </source>
</evidence>
<reference evidence="3 4" key="1">
    <citation type="submission" date="2019-11" db="EMBL/GenBank/DDBJ databases">
        <authorList>
            <person name="Dong K."/>
        </authorList>
    </citation>
    <scope>NUCLEOTIDE SEQUENCE [LARGE SCALE GENOMIC DNA]</scope>
    <source>
        <strain evidence="3 4">NBRC 111993</strain>
    </source>
</reference>
<dbReference type="Proteomes" id="UP000478183">
    <property type="component" value="Unassembled WGS sequence"/>
</dbReference>
<keyword evidence="4" id="KW-1185">Reference proteome</keyword>
<protein>
    <recommendedName>
        <fullName evidence="2">Plasmid replication protein C N-terminal domain-containing protein</fullName>
    </recommendedName>
</protein>